<gene>
    <name evidence="6" type="ORF">GCM10023230_24460</name>
</gene>
<dbReference type="CDD" id="cd02966">
    <property type="entry name" value="TlpA_like_family"/>
    <property type="match status" value="1"/>
</dbReference>
<reference evidence="7" key="1">
    <citation type="journal article" date="2019" name="Int. J. Syst. Evol. Microbiol.">
        <title>The Global Catalogue of Microorganisms (GCM) 10K type strain sequencing project: providing services to taxonomists for standard genome sequencing and annotation.</title>
        <authorList>
            <consortium name="The Broad Institute Genomics Platform"/>
            <consortium name="The Broad Institute Genome Sequencing Center for Infectious Disease"/>
            <person name="Wu L."/>
            <person name="Ma J."/>
        </authorList>
    </citation>
    <scope>NUCLEOTIDE SEQUENCE [LARGE SCALE GENOMIC DNA]</scope>
    <source>
        <strain evidence="7">JCM 18198</strain>
    </source>
</reference>
<organism evidence="6 7">
    <name type="scientific">Flavobacterium hankyongi</name>
    <dbReference type="NCBI Taxonomy" id="1176532"/>
    <lineage>
        <taxon>Bacteria</taxon>
        <taxon>Pseudomonadati</taxon>
        <taxon>Bacteroidota</taxon>
        <taxon>Flavobacteriia</taxon>
        <taxon>Flavobacteriales</taxon>
        <taxon>Flavobacteriaceae</taxon>
        <taxon>Flavobacterium</taxon>
    </lineage>
</organism>
<accession>A0ABP9A463</accession>
<dbReference type="EMBL" id="BAABIP010000020">
    <property type="protein sequence ID" value="GAA4773091.1"/>
    <property type="molecule type" value="Genomic_DNA"/>
</dbReference>
<keyword evidence="3" id="KW-1015">Disulfide bond</keyword>
<evidence type="ECO:0000259" key="5">
    <source>
        <dbReference type="PROSITE" id="PS51352"/>
    </source>
</evidence>
<dbReference type="PANTHER" id="PTHR42852">
    <property type="entry name" value="THIOL:DISULFIDE INTERCHANGE PROTEIN DSBE"/>
    <property type="match status" value="1"/>
</dbReference>
<keyword evidence="2" id="KW-0201">Cytochrome c-type biogenesis</keyword>
<dbReference type="SUPFAM" id="SSF52833">
    <property type="entry name" value="Thioredoxin-like"/>
    <property type="match status" value="1"/>
</dbReference>
<keyword evidence="4" id="KW-0676">Redox-active center</keyword>
<dbReference type="Gene3D" id="3.40.30.10">
    <property type="entry name" value="Glutaredoxin"/>
    <property type="match status" value="1"/>
</dbReference>
<evidence type="ECO:0000256" key="1">
    <source>
        <dbReference type="ARBA" id="ARBA00004196"/>
    </source>
</evidence>
<evidence type="ECO:0000256" key="4">
    <source>
        <dbReference type="ARBA" id="ARBA00023284"/>
    </source>
</evidence>
<sequence>MFSADNITLTGKITNPSGDKLTVRGELFEKEIPLKSDGTFNISFPIEYDGVYLMATKNNRAPIYLTKTSKLNISADDANFNNTIKFEGAGSAENNYWQQKNTILSKEMSNPQLFYSTEELVYLEKIKTLKNNILALINTTKLSDKSFKENEKKSLDYFEQLQILVYERYHSHYAKKEGFKTSESFPKVNPSIDYDNEADYQFSSHYKQLVNANFNNNLTSKISNEDEYTYKVALPEIKKIKSKSIKNALIQNLAYEVIAGNPDSEMLYNEIMALSDNTKLKESLTAKYNKIKTVAVGKVSPTFEYENFKGGKTSLESLKGKYVYIDVWATWCGPCRKEIPSLQSLEEKYHGKNIEFVSISIDTKKDYDKWKKFVEEKSLGGIQLFADNDWNSKFITDYAIEGIPRFILVDPQGNITSADAPRPSDPKLIEKFDELGIK</sequence>
<dbReference type="Pfam" id="PF00578">
    <property type="entry name" value="AhpC-TSA"/>
    <property type="match status" value="1"/>
</dbReference>
<evidence type="ECO:0000313" key="7">
    <source>
        <dbReference type="Proteomes" id="UP001500141"/>
    </source>
</evidence>
<dbReference type="InterPro" id="IPR036249">
    <property type="entry name" value="Thioredoxin-like_sf"/>
</dbReference>
<evidence type="ECO:0000313" key="6">
    <source>
        <dbReference type="EMBL" id="GAA4773091.1"/>
    </source>
</evidence>
<comment type="caution">
    <text evidence="6">The sequence shown here is derived from an EMBL/GenBank/DDBJ whole genome shotgun (WGS) entry which is preliminary data.</text>
</comment>
<keyword evidence="7" id="KW-1185">Reference proteome</keyword>
<evidence type="ECO:0000256" key="3">
    <source>
        <dbReference type="ARBA" id="ARBA00023157"/>
    </source>
</evidence>
<dbReference type="Proteomes" id="UP001500141">
    <property type="component" value="Unassembled WGS sequence"/>
</dbReference>
<evidence type="ECO:0000256" key="2">
    <source>
        <dbReference type="ARBA" id="ARBA00022748"/>
    </source>
</evidence>
<dbReference type="PROSITE" id="PS51352">
    <property type="entry name" value="THIOREDOXIN_2"/>
    <property type="match status" value="1"/>
</dbReference>
<dbReference type="InterPro" id="IPR000866">
    <property type="entry name" value="AhpC/TSA"/>
</dbReference>
<feature type="domain" description="Thioredoxin" evidence="5">
    <location>
        <begin position="294"/>
        <end position="437"/>
    </location>
</feature>
<dbReference type="InterPro" id="IPR050553">
    <property type="entry name" value="Thioredoxin_ResA/DsbE_sf"/>
</dbReference>
<dbReference type="PANTHER" id="PTHR42852:SF6">
    <property type="entry name" value="THIOL:DISULFIDE INTERCHANGE PROTEIN DSBE"/>
    <property type="match status" value="1"/>
</dbReference>
<name>A0ABP9A463_9FLAO</name>
<comment type="subcellular location">
    <subcellularLocation>
        <location evidence="1">Cell envelope</location>
    </subcellularLocation>
</comment>
<dbReference type="InterPro" id="IPR013766">
    <property type="entry name" value="Thioredoxin_domain"/>
</dbReference>
<protein>
    <recommendedName>
        <fullName evidence="5">Thioredoxin domain-containing protein</fullName>
    </recommendedName>
</protein>
<proteinExistence type="predicted"/>